<evidence type="ECO:0000313" key="1">
    <source>
        <dbReference type="EMBL" id="TNC20830.1"/>
    </source>
</evidence>
<comment type="caution">
    <text evidence="1">The sequence shown here is derived from an EMBL/GenBank/DDBJ whole genome shotgun (WGS) entry which is preliminary data.</text>
</comment>
<protein>
    <submittedName>
        <fullName evidence="1">Uncharacterized protein</fullName>
    </submittedName>
</protein>
<gene>
    <name evidence="1" type="ORF">FG385_30220</name>
</gene>
<dbReference type="AlphaFoldDB" id="A0A5C4LRA4"/>
<dbReference type="EMBL" id="VDFW01000040">
    <property type="protein sequence ID" value="TNC20830.1"/>
    <property type="molecule type" value="Genomic_DNA"/>
</dbReference>
<reference evidence="1 2" key="1">
    <citation type="submission" date="2019-06" db="EMBL/GenBank/DDBJ databases">
        <title>Amycolatopsis alkalitolerans sp. nov., isolated from Gastrodia elata Blume.</title>
        <authorList>
            <person name="Narsing Rao M.P."/>
            <person name="Li W.J."/>
        </authorList>
    </citation>
    <scope>NUCLEOTIDE SEQUENCE [LARGE SCALE GENOMIC DNA]</scope>
    <source>
        <strain evidence="1 2">SYSUP0005</strain>
    </source>
</reference>
<organism evidence="1 2">
    <name type="scientific">Amycolatopsis alkalitolerans</name>
    <dbReference type="NCBI Taxonomy" id="2547244"/>
    <lineage>
        <taxon>Bacteria</taxon>
        <taxon>Bacillati</taxon>
        <taxon>Actinomycetota</taxon>
        <taxon>Actinomycetes</taxon>
        <taxon>Pseudonocardiales</taxon>
        <taxon>Pseudonocardiaceae</taxon>
        <taxon>Amycolatopsis</taxon>
    </lineage>
</organism>
<dbReference type="Proteomes" id="UP000305546">
    <property type="component" value="Unassembled WGS sequence"/>
</dbReference>
<sequence length="135" mass="14976">MRYADWRRRRPLRPGTEDLFVPPTPVAAFACRYDGPRVTPGMGLGGQGGTMLRTRHGRVDDADLVRLVDDLNRAKRGVMRCPFNPWSVVVLHFDYGEGPPAEIVMGVVGCFNATNGTRDAIVPRLKLPEVVVPYT</sequence>
<accession>A0A5C4LRA4</accession>
<evidence type="ECO:0000313" key="2">
    <source>
        <dbReference type="Proteomes" id="UP000305546"/>
    </source>
</evidence>
<dbReference type="RefSeq" id="WP_139100208.1">
    <property type="nucleotide sequence ID" value="NZ_VDFW01000040.1"/>
</dbReference>
<dbReference type="PROSITE" id="PS51257">
    <property type="entry name" value="PROKAR_LIPOPROTEIN"/>
    <property type="match status" value="1"/>
</dbReference>
<keyword evidence="2" id="KW-1185">Reference proteome</keyword>
<name>A0A5C4LRA4_9PSEU</name>
<proteinExistence type="predicted"/>